<evidence type="ECO:0000313" key="2">
    <source>
        <dbReference type="Proteomes" id="UP001151516"/>
    </source>
</evidence>
<organism evidence="1 2">
    <name type="scientific">Coemansia spiralis</name>
    <dbReference type="NCBI Taxonomy" id="417178"/>
    <lineage>
        <taxon>Eukaryota</taxon>
        <taxon>Fungi</taxon>
        <taxon>Fungi incertae sedis</taxon>
        <taxon>Zoopagomycota</taxon>
        <taxon>Kickxellomycotina</taxon>
        <taxon>Kickxellomycetes</taxon>
        <taxon>Kickxellales</taxon>
        <taxon>Kickxellaceae</taxon>
        <taxon>Coemansia</taxon>
    </lineage>
</organism>
<dbReference type="AlphaFoldDB" id="A0A9W8GGF5"/>
<feature type="non-terminal residue" evidence="1">
    <location>
        <position position="278"/>
    </location>
</feature>
<dbReference type="OrthoDB" id="8962756at2759"/>
<evidence type="ECO:0000313" key="1">
    <source>
        <dbReference type="EMBL" id="KAJ2682321.1"/>
    </source>
</evidence>
<proteinExistence type="predicted"/>
<name>A0A9W8GGF5_9FUNG</name>
<accession>A0A9W8GGF5</accession>
<sequence length="278" mass="32207">MYSFFNSLSIEDQDKMVGEKLHTMNLEWEKSNLEAADERSRRAREMARQMMARSDPNRVGFYDPGPVRRQIGVPLHFDKSCEFSNIEPYPVSYVGGQIIGFRKETILAAIPEMESMYNEAHSHRDTERSPNGYFSFHIHTGGQRRVGTRAVGTMREFLADDLDILFKEFDNLIDDIVKIKAGYEFLFEDNVSHVHFYFTVRYYPTPKCVSNWGNDIKPVEHLPFFDIFTASDDTDCVLQCSKRIWPVEKWGKEATEDTIDKIIARAGGKVCIVQPQFY</sequence>
<dbReference type="EMBL" id="JANBTX010000437">
    <property type="protein sequence ID" value="KAJ2682321.1"/>
    <property type="molecule type" value="Genomic_DNA"/>
</dbReference>
<comment type="caution">
    <text evidence="1">The sequence shown here is derived from an EMBL/GenBank/DDBJ whole genome shotgun (WGS) entry which is preliminary data.</text>
</comment>
<protein>
    <submittedName>
        <fullName evidence="1">Uncharacterized protein</fullName>
    </submittedName>
</protein>
<gene>
    <name evidence="1" type="ORF">IWW39_006050</name>
</gene>
<dbReference type="Proteomes" id="UP001151516">
    <property type="component" value="Unassembled WGS sequence"/>
</dbReference>
<reference evidence="1" key="1">
    <citation type="submission" date="2022-07" db="EMBL/GenBank/DDBJ databases">
        <title>Phylogenomic reconstructions and comparative analyses of Kickxellomycotina fungi.</title>
        <authorList>
            <person name="Reynolds N.K."/>
            <person name="Stajich J.E."/>
            <person name="Barry K."/>
            <person name="Grigoriev I.V."/>
            <person name="Crous P."/>
            <person name="Smith M.E."/>
        </authorList>
    </citation>
    <scope>NUCLEOTIDE SEQUENCE</scope>
    <source>
        <strain evidence="1">CBS 109367</strain>
    </source>
</reference>
<keyword evidence="2" id="KW-1185">Reference proteome</keyword>